<evidence type="ECO:0000256" key="6">
    <source>
        <dbReference type="ARBA" id="ARBA00022777"/>
    </source>
</evidence>
<gene>
    <name evidence="16" type="ORF">C7435_1658</name>
</gene>
<dbReference type="Pfam" id="PF00512">
    <property type="entry name" value="HisKA"/>
    <property type="match status" value="1"/>
</dbReference>
<accession>A0A495DDU7</accession>
<dbReference type="PANTHER" id="PTHR43047:SF72">
    <property type="entry name" value="OSMOSENSING HISTIDINE PROTEIN KINASE SLN1"/>
    <property type="match status" value="1"/>
</dbReference>
<dbReference type="EC" id="2.7.13.3" evidence="2"/>
<comment type="catalytic activity">
    <reaction evidence="1">
        <text>ATP + protein L-histidine = ADP + protein N-phospho-L-histidine.</text>
        <dbReference type="EC" id="2.7.13.3"/>
    </reaction>
</comment>
<dbReference type="InterPro" id="IPR000014">
    <property type="entry name" value="PAS"/>
</dbReference>
<evidence type="ECO:0000256" key="9">
    <source>
        <dbReference type="ARBA" id="ARBA00064003"/>
    </source>
</evidence>
<dbReference type="Gene3D" id="3.30.450.20">
    <property type="entry name" value="PAS domain"/>
    <property type="match status" value="4"/>
</dbReference>
<proteinExistence type="predicted"/>
<evidence type="ECO:0000313" key="17">
    <source>
        <dbReference type="Proteomes" id="UP000273675"/>
    </source>
</evidence>
<dbReference type="OrthoDB" id="9774458at2"/>
<dbReference type="PANTHER" id="PTHR43047">
    <property type="entry name" value="TWO-COMPONENT HISTIDINE PROTEIN KINASE"/>
    <property type="match status" value="1"/>
</dbReference>
<dbReference type="GO" id="GO:0005524">
    <property type="term" value="F:ATP binding"/>
    <property type="evidence" value="ECO:0007669"/>
    <property type="project" value="UniProtKB-KW"/>
</dbReference>
<dbReference type="InterPro" id="IPR011006">
    <property type="entry name" value="CheY-like_superfamily"/>
</dbReference>
<dbReference type="InterPro" id="IPR003661">
    <property type="entry name" value="HisK_dim/P_dom"/>
</dbReference>
<dbReference type="GO" id="GO:0005886">
    <property type="term" value="C:plasma membrane"/>
    <property type="evidence" value="ECO:0007669"/>
    <property type="project" value="TreeGrafter"/>
</dbReference>
<dbReference type="AlphaFoldDB" id="A0A495DDU7"/>
<evidence type="ECO:0000256" key="10">
    <source>
        <dbReference type="ARBA" id="ARBA00068150"/>
    </source>
</evidence>
<dbReference type="Pfam" id="PF08448">
    <property type="entry name" value="PAS_4"/>
    <property type="match status" value="1"/>
</dbReference>
<dbReference type="InterPro" id="IPR036097">
    <property type="entry name" value="HisK_dim/P_sf"/>
</dbReference>
<organism evidence="16 17">
    <name type="scientific">Maricaulis maris</name>
    <dbReference type="NCBI Taxonomy" id="74318"/>
    <lineage>
        <taxon>Bacteria</taxon>
        <taxon>Pseudomonadati</taxon>
        <taxon>Pseudomonadota</taxon>
        <taxon>Alphaproteobacteria</taxon>
        <taxon>Maricaulales</taxon>
        <taxon>Maricaulaceae</taxon>
        <taxon>Maricaulis</taxon>
    </lineage>
</organism>
<dbReference type="SUPFAM" id="SSF52172">
    <property type="entry name" value="CheY-like"/>
    <property type="match status" value="1"/>
</dbReference>
<dbReference type="Proteomes" id="UP000273675">
    <property type="component" value="Unassembled WGS sequence"/>
</dbReference>
<evidence type="ECO:0000259" key="13">
    <source>
        <dbReference type="PROSITE" id="PS50110"/>
    </source>
</evidence>
<dbReference type="PROSITE" id="PS50110">
    <property type="entry name" value="RESPONSE_REGULATORY"/>
    <property type="match status" value="1"/>
</dbReference>
<dbReference type="SUPFAM" id="SSF55781">
    <property type="entry name" value="GAF domain-like"/>
    <property type="match status" value="1"/>
</dbReference>
<evidence type="ECO:0000313" key="16">
    <source>
        <dbReference type="EMBL" id="RKR00450.1"/>
    </source>
</evidence>
<dbReference type="NCBIfam" id="TIGR00229">
    <property type="entry name" value="sensory_box"/>
    <property type="match status" value="2"/>
</dbReference>
<feature type="domain" description="Histidine kinase" evidence="12">
    <location>
        <begin position="695"/>
        <end position="912"/>
    </location>
</feature>
<dbReference type="Gene3D" id="3.30.565.10">
    <property type="entry name" value="Histidine kinase-like ATPase, C-terminal domain"/>
    <property type="match status" value="1"/>
</dbReference>
<dbReference type="FunFam" id="3.30.565.10:FF:000010">
    <property type="entry name" value="Sensor histidine kinase RcsC"/>
    <property type="match status" value="1"/>
</dbReference>
<dbReference type="Gene3D" id="3.40.50.2300">
    <property type="match status" value="1"/>
</dbReference>
<dbReference type="SMART" id="SM00448">
    <property type="entry name" value="REC"/>
    <property type="match status" value="1"/>
</dbReference>
<dbReference type="SMART" id="SM00387">
    <property type="entry name" value="HATPase_c"/>
    <property type="match status" value="1"/>
</dbReference>
<comment type="caution">
    <text evidence="16">The sequence shown here is derived from an EMBL/GenBank/DDBJ whole genome shotgun (WGS) entry which is preliminary data.</text>
</comment>
<evidence type="ECO:0000256" key="1">
    <source>
        <dbReference type="ARBA" id="ARBA00000085"/>
    </source>
</evidence>
<dbReference type="InterPro" id="IPR001610">
    <property type="entry name" value="PAC"/>
</dbReference>
<dbReference type="InterPro" id="IPR005467">
    <property type="entry name" value="His_kinase_dom"/>
</dbReference>
<dbReference type="RefSeq" id="WP_121210779.1">
    <property type="nucleotide sequence ID" value="NZ_RBIM01000003.1"/>
</dbReference>
<keyword evidence="5" id="KW-0547">Nucleotide-binding</keyword>
<comment type="subunit">
    <text evidence="9">At low DSF concentrations, interacts with RpfF.</text>
</comment>
<feature type="domain" description="PAS" evidence="14">
    <location>
        <begin position="162"/>
        <end position="233"/>
    </location>
</feature>
<evidence type="ECO:0000256" key="7">
    <source>
        <dbReference type="ARBA" id="ARBA00022840"/>
    </source>
</evidence>
<evidence type="ECO:0000259" key="14">
    <source>
        <dbReference type="PROSITE" id="PS50112"/>
    </source>
</evidence>
<dbReference type="InterPro" id="IPR001789">
    <property type="entry name" value="Sig_transdc_resp-reg_receiver"/>
</dbReference>
<evidence type="ECO:0000256" key="11">
    <source>
        <dbReference type="PROSITE-ProRule" id="PRU00169"/>
    </source>
</evidence>
<dbReference type="GO" id="GO:0000155">
    <property type="term" value="F:phosphorelay sensor kinase activity"/>
    <property type="evidence" value="ECO:0007669"/>
    <property type="project" value="InterPro"/>
</dbReference>
<dbReference type="Pfam" id="PF02518">
    <property type="entry name" value="HATPase_c"/>
    <property type="match status" value="1"/>
</dbReference>
<keyword evidence="4" id="KW-0808">Transferase</keyword>
<dbReference type="CDD" id="cd16922">
    <property type="entry name" value="HATPase_EvgS-ArcB-TorS-like"/>
    <property type="match status" value="1"/>
</dbReference>
<feature type="modified residue" description="4-aspartylphosphate" evidence="11">
    <location>
        <position position="986"/>
    </location>
</feature>
<dbReference type="FunFam" id="1.10.287.130:FF:000002">
    <property type="entry name" value="Two-component osmosensing histidine kinase"/>
    <property type="match status" value="1"/>
</dbReference>
<dbReference type="Gene3D" id="3.30.450.40">
    <property type="match status" value="1"/>
</dbReference>
<dbReference type="PROSITE" id="PS50112">
    <property type="entry name" value="PAS"/>
    <property type="match status" value="2"/>
</dbReference>
<dbReference type="InterPro" id="IPR013655">
    <property type="entry name" value="PAS_fold_3"/>
</dbReference>
<feature type="domain" description="PAC" evidence="15">
    <location>
        <begin position="234"/>
        <end position="288"/>
    </location>
</feature>
<dbReference type="PROSITE" id="PS50109">
    <property type="entry name" value="HIS_KIN"/>
    <property type="match status" value="1"/>
</dbReference>
<evidence type="ECO:0000256" key="4">
    <source>
        <dbReference type="ARBA" id="ARBA00022679"/>
    </source>
</evidence>
<keyword evidence="7" id="KW-0067">ATP-binding</keyword>
<dbReference type="InterPro" id="IPR029016">
    <property type="entry name" value="GAF-like_dom_sf"/>
</dbReference>
<dbReference type="InterPro" id="IPR013656">
    <property type="entry name" value="PAS_4"/>
</dbReference>
<dbReference type="PROSITE" id="PS50113">
    <property type="entry name" value="PAC"/>
    <property type="match status" value="3"/>
</dbReference>
<dbReference type="PRINTS" id="PR00344">
    <property type="entry name" value="BCTRLSENSOR"/>
</dbReference>
<dbReference type="SUPFAM" id="SSF55874">
    <property type="entry name" value="ATPase domain of HSP90 chaperone/DNA topoisomerase II/histidine kinase"/>
    <property type="match status" value="1"/>
</dbReference>
<feature type="domain" description="PAS" evidence="14">
    <location>
        <begin position="308"/>
        <end position="337"/>
    </location>
</feature>
<evidence type="ECO:0000259" key="15">
    <source>
        <dbReference type="PROSITE" id="PS50113"/>
    </source>
</evidence>
<dbReference type="GO" id="GO:0009927">
    <property type="term" value="F:histidine phosphotransfer kinase activity"/>
    <property type="evidence" value="ECO:0007669"/>
    <property type="project" value="TreeGrafter"/>
</dbReference>
<sequence>MPEICEEDRLAALHALGLLDTGVEAGYEAITDLVTAVTGARMAAVSLVDRDRQWFKSAVNLPARETPRSWAFCHHAIQQGDVYEVHDARTNPLFADNPLVTGEPHIRGYAGVPISLPTGEKLGTLCAIHDAPLALDESARNRLISLARMIEELIRERTDAREHERLALVARHTHNSVVITDRDGVIDWVNPAFERLSGYTLAEVRGRLPGTFLLCPNSDPGAIKTLAAAVREGTECQVELVNRAKNGAEYTILIELTPIRDEDGRCTGFMSVQTDITAQIETRERLSRALRETQSLMDVIRQHTVFSVTDPAGVVTDVNDAFCRQSGYSKEEILGKTHQSLLSSGMHSDAFWAEMRSTIKAGRPWRGEICNRNKSGELFWVDSIVAPQMNADGEIERYIFIRFDITNRKHVEAGLAASQRQLEASLERLSAVTELGGIGSWEVDLDTMTPIWDDITRKIHEVDTDYVPNMDTAIDFYAPESRGPISEAVAHCIETGEPWDLELPLITAKNRRVWVRAVGRRVLRDGKPIRLVGSFQDVSERREREEEVRLISTRLEVALESSGIGVWDVCPPTGEYHWDDGSRRLFGIADDSPNPAPDDWVNGIHPDDREGVSAALANAYASKTHVRREYRYRRSDGGYRHIRSFGVYRERLDAPPIITGVHMDVTADIEQAAALELARERAESASHAKSQFLANMSHEIRTPLNGVLGMTQVLHMTELTEQQSRHVETIRSSGQALADLIDDILDISKIESGMIELEQRAFEMPELVAMVSDITRLRAQEKQLALDTSLAPDVAKIVVGDEKRLRQILINIVGNAVKFTDSGRVSIDIRAGDGDLVQFRISDTGPGIEPGHLASIFDRFAQADNSITRQYGGTGLGLAICHELVTLMGGEIGVESVPGEGSTFWFNLPLPAADDQELSKTPVMTSRQTGDDNTGRRILVVDDVQANLMVLTALLQNNQYEIITAGNGLEALDLLDTNRFDAVLMDIQMPVMAGDEAIRRIRASGTSHADIPIFALTADATRATRELCARIGATGYFTKPLNLPDVLDALRRETADAPGAGTGGGQSRYG</sequence>
<protein>
    <recommendedName>
        <fullName evidence="10">Sensory/regulatory protein RpfC</fullName>
        <ecNumber evidence="2">2.7.13.3</ecNumber>
    </recommendedName>
</protein>
<dbReference type="EMBL" id="RBIM01000003">
    <property type="protein sequence ID" value="RKR00450.1"/>
    <property type="molecule type" value="Genomic_DNA"/>
</dbReference>
<evidence type="ECO:0000256" key="5">
    <source>
        <dbReference type="ARBA" id="ARBA00022741"/>
    </source>
</evidence>
<dbReference type="Pfam" id="PF00072">
    <property type="entry name" value="Response_reg"/>
    <property type="match status" value="1"/>
</dbReference>
<feature type="domain" description="PAC" evidence="15">
    <location>
        <begin position="499"/>
        <end position="550"/>
    </location>
</feature>
<evidence type="ECO:0000259" key="12">
    <source>
        <dbReference type="PROSITE" id="PS50109"/>
    </source>
</evidence>
<dbReference type="InterPro" id="IPR035965">
    <property type="entry name" value="PAS-like_dom_sf"/>
</dbReference>
<dbReference type="InterPro" id="IPR004358">
    <property type="entry name" value="Sig_transdc_His_kin-like_C"/>
</dbReference>
<dbReference type="CDD" id="cd00130">
    <property type="entry name" value="PAS"/>
    <property type="match status" value="3"/>
</dbReference>
<keyword evidence="6 16" id="KW-0418">Kinase</keyword>
<reference evidence="16 17" key="1">
    <citation type="submission" date="2018-10" db="EMBL/GenBank/DDBJ databases">
        <title>Genomic Encyclopedia of Type Strains, Phase IV (KMG-IV): sequencing the most valuable type-strain genomes for metagenomic binning, comparative biology and taxonomic classification.</title>
        <authorList>
            <person name="Goeker M."/>
        </authorList>
    </citation>
    <scope>NUCLEOTIDE SEQUENCE [LARGE SCALE GENOMIC DNA]</scope>
    <source>
        <strain evidence="16 17">DSM 4734</strain>
    </source>
</reference>
<dbReference type="SMART" id="SM00091">
    <property type="entry name" value="PAS"/>
    <property type="match status" value="4"/>
</dbReference>
<feature type="domain" description="Response regulatory" evidence="13">
    <location>
        <begin position="937"/>
        <end position="1054"/>
    </location>
</feature>
<dbReference type="SUPFAM" id="SSF55785">
    <property type="entry name" value="PYP-like sensor domain (PAS domain)"/>
    <property type="match status" value="4"/>
</dbReference>
<dbReference type="SMART" id="SM00086">
    <property type="entry name" value="PAC"/>
    <property type="match status" value="4"/>
</dbReference>
<dbReference type="InterPro" id="IPR036890">
    <property type="entry name" value="HATPase_C_sf"/>
</dbReference>
<dbReference type="CDD" id="cd00082">
    <property type="entry name" value="HisKA"/>
    <property type="match status" value="1"/>
</dbReference>
<dbReference type="Pfam" id="PF08447">
    <property type="entry name" value="PAS_3"/>
    <property type="match status" value="1"/>
</dbReference>
<dbReference type="InterPro" id="IPR003594">
    <property type="entry name" value="HATPase_dom"/>
</dbReference>
<dbReference type="SMART" id="SM00388">
    <property type="entry name" value="HisKA"/>
    <property type="match status" value="1"/>
</dbReference>
<dbReference type="Gene3D" id="1.10.287.130">
    <property type="match status" value="1"/>
</dbReference>
<dbReference type="InterPro" id="IPR000700">
    <property type="entry name" value="PAS-assoc_C"/>
</dbReference>
<keyword evidence="3 11" id="KW-0597">Phosphoprotein</keyword>
<keyword evidence="8" id="KW-0902">Two-component regulatory system</keyword>
<name>A0A495DDU7_9PROT</name>
<evidence type="ECO:0000256" key="2">
    <source>
        <dbReference type="ARBA" id="ARBA00012438"/>
    </source>
</evidence>
<feature type="domain" description="PAC" evidence="15">
    <location>
        <begin position="363"/>
        <end position="417"/>
    </location>
</feature>
<dbReference type="Pfam" id="PF13426">
    <property type="entry name" value="PAS_9"/>
    <property type="match status" value="2"/>
</dbReference>
<evidence type="ECO:0000256" key="8">
    <source>
        <dbReference type="ARBA" id="ARBA00023012"/>
    </source>
</evidence>
<dbReference type="CDD" id="cd17546">
    <property type="entry name" value="REC_hyHK_CKI1_RcsC-like"/>
    <property type="match status" value="1"/>
</dbReference>
<evidence type="ECO:0000256" key="3">
    <source>
        <dbReference type="ARBA" id="ARBA00022553"/>
    </source>
</evidence>
<dbReference type="SUPFAM" id="SSF47384">
    <property type="entry name" value="Homodimeric domain of signal transducing histidine kinase"/>
    <property type="match status" value="1"/>
</dbReference>